<proteinExistence type="predicted"/>
<name>A0ABR1C6G7_NECAM</name>
<gene>
    <name evidence="2" type="primary">Necator_chrII.g4959</name>
    <name evidence="2" type="ORF">RB195_017167</name>
</gene>
<keyword evidence="1" id="KW-0472">Membrane</keyword>
<organism evidence="2 3">
    <name type="scientific">Necator americanus</name>
    <name type="common">Human hookworm</name>
    <dbReference type="NCBI Taxonomy" id="51031"/>
    <lineage>
        <taxon>Eukaryota</taxon>
        <taxon>Metazoa</taxon>
        <taxon>Ecdysozoa</taxon>
        <taxon>Nematoda</taxon>
        <taxon>Chromadorea</taxon>
        <taxon>Rhabditida</taxon>
        <taxon>Rhabditina</taxon>
        <taxon>Rhabditomorpha</taxon>
        <taxon>Strongyloidea</taxon>
        <taxon>Ancylostomatidae</taxon>
        <taxon>Bunostominae</taxon>
        <taxon>Necator</taxon>
    </lineage>
</organism>
<sequence>MCRQVIVSVSQSVSQLVGWLVFRGEEGADEEGGAWVHAGPIAALSLPACLAAAAAATAALFNRTRPRPFSTTRTPVLGSPPPSSPPPPLLLLFPLLLFPSSTRLVRPFPISLSLYASHPYIFRDHIR</sequence>
<feature type="transmembrane region" description="Helical" evidence="1">
    <location>
        <begin position="41"/>
        <end position="61"/>
    </location>
</feature>
<keyword evidence="1" id="KW-1133">Transmembrane helix</keyword>
<keyword evidence="1" id="KW-0812">Transmembrane</keyword>
<dbReference type="EMBL" id="JAVFWL010000002">
    <property type="protein sequence ID" value="KAK6733253.1"/>
    <property type="molecule type" value="Genomic_DNA"/>
</dbReference>
<reference evidence="2 3" key="1">
    <citation type="submission" date="2023-08" db="EMBL/GenBank/DDBJ databases">
        <title>A Necator americanus chromosomal reference genome.</title>
        <authorList>
            <person name="Ilik V."/>
            <person name="Petrzelkova K.J."/>
            <person name="Pardy F."/>
            <person name="Fuh T."/>
            <person name="Niatou-Singa F.S."/>
            <person name="Gouil Q."/>
            <person name="Baker L."/>
            <person name="Ritchie M.E."/>
            <person name="Jex A.R."/>
            <person name="Gazzola D."/>
            <person name="Li H."/>
            <person name="Toshio Fujiwara R."/>
            <person name="Zhan B."/>
            <person name="Aroian R.V."/>
            <person name="Pafco B."/>
            <person name="Schwarz E.M."/>
        </authorList>
    </citation>
    <scope>NUCLEOTIDE SEQUENCE [LARGE SCALE GENOMIC DNA]</scope>
    <source>
        <strain evidence="2 3">Aroian</strain>
        <tissue evidence="2">Whole animal</tissue>
    </source>
</reference>
<evidence type="ECO:0000313" key="2">
    <source>
        <dbReference type="EMBL" id="KAK6733253.1"/>
    </source>
</evidence>
<comment type="caution">
    <text evidence="2">The sequence shown here is derived from an EMBL/GenBank/DDBJ whole genome shotgun (WGS) entry which is preliminary data.</text>
</comment>
<evidence type="ECO:0000256" key="1">
    <source>
        <dbReference type="SAM" id="Phobius"/>
    </source>
</evidence>
<keyword evidence="3" id="KW-1185">Reference proteome</keyword>
<evidence type="ECO:0000313" key="3">
    <source>
        <dbReference type="Proteomes" id="UP001303046"/>
    </source>
</evidence>
<dbReference type="Proteomes" id="UP001303046">
    <property type="component" value="Unassembled WGS sequence"/>
</dbReference>
<protein>
    <submittedName>
        <fullName evidence="2">Uncharacterized protein</fullName>
    </submittedName>
</protein>
<accession>A0ABR1C6G7</accession>